<proteinExistence type="predicted"/>
<reference evidence="3 4" key="1">
    <citation type="submission" date="2019-06" db="EMBL/GenBank/DDBJ databases">
        <title>Whole genome shotgun sequence of Brevibacillus parabrevis NBRC 12334.</title>
        <authorList>
            <person name="Hosoyama A."/>
            <person name="Uohara A."/>
            <person name="Ohji S."/>
            <person name="Ichikawa N."/>
        </authorList>
    </citation>
    <scope>NUCLEOTIDE SEQUENCE [LARGE SCALE GENOMIC DNA]</scope>
    <source>
        <strain evidence="3 4">NBRC 12334</strain>
    </source>
</reference>
<feature type="signal peptide" evidence="1">
    <location>
        <begin position="1"/>
        <end position="28"/>
    </location>
</feature>
<evidence type="ECO:0000313" key="3">
    <source>
        <dbReference type="EMBL" id="GEB34747.1"/>
    </source>
</evidence>
<dbReference type="Proteomes" id="UP000316882">
    <property type="component" value="Unassembled WGS sequence"/>
</dbReference>
<dbReference type="InterPro" id="IPR008979">
    <property type="entry name" value="Galactose-bd-like_sf"/>
</dbReference>
<dbReference type="InterPro" id="IPR000421">
    <property type="entry name" value="FA58C"/>
</dbReference>
<evidence type="ECO:0000259" key="2">
    <source>
        <dbReference type="Pfam" id="PF00754"/>
    </source>
</evidence>
<dbReference type="Pfam" id="PF00754">
    <property type="entry name" value="F5_F8_type_C"/>
    <property type="match status" value="1"/>
</dbReference>
<dbReference type="GeneID" id="87612345"/>
<keyword evidence="1" id="KW-0732">Signal</keyword>
<evidence type="ECO:0000313" key="4">
    <source>
        <dbReference type="Proteomes" id="UP000316882"/>
    </source>
</evidence>
<dbReference type="EMBL" id="BJMH01000026">
    <property type="protein sequence ID" value="GEB34747.1"/>
    <property type="molecule type" value="Genomic_DNA"/>
</dbReference>
<sequence>MRLAKGYNSILVSLVLAFSILFSGQNIALAEDQQPTKDLVPAMTDFDKPAPIVISESAHYGSGGRNDYGWKAFDDSVDFNHLDFWYVYATTPPEGGHFLKVDFGSTEKKKVNQITITPLFHNDSVKSLIKDWKLYGSNDNTTWALVTEGKLENDRIPVTVETNNKKYFRYYRINVLNSYYDPTGSSVGIMELEMIGDTLINTDPDPTPDPTPAGERALLVIKMISGLEKEFDLSSTEVESFINWYNNRADGRGNETYIFEKNFNKGPFTSRKDYVAFNKIQSFEVMEYSK</sequence>
<dbReference type="SUPFAM" id="SSF49785">
    <property type="entry name" value="Galactose-binding domain-like"/>
    <property type="match status" value="1"/>
</dbReference>
<name>A0A4Y3PN44_BREPA</name>
<feature type="chain" id="PRO_5038457363" description="F5/8 type C domain-containing protein" evidence="1">
    <location>
        <begin position="29"/>
        <end position="290"/>
    </location>
</feature>
<feature type="domain" description="F5/8 type C" evidence="2">
    <location>
        <begin position="79"/>
        <end position="180"/>
    </location>
</feature>
<accession>A0A4Y3PN44</accession>
<gene>
    <name evidence="3" type="ORF">BPA01_43270</name>
</gene>
<protein>
    <recommendedName>
        <fullName evidence="2">F5/8 type C domain-containing protein</fullName>
    </recommendedName>
</protein>
<dbReference type="Gene3D" id="2.60.120.260">
    <property type="entry name" value="Galactose-binding domain-like"/>
    <property type="match status" value="1"/>
</dbReference>
<dbReference type="RefSeq" id="WP_122964853.1">
    <property type="nucleotide sequence ID" value="NZ_BJMH01000026.1"/>
</dbReference>
<organism evidence="3 4">
    <name type="scientific">Brevibacillus parabrevis</name>
    <dbReference type="NCBI Taxonomy" id="54914"/>
    <lineage>
        <taxon>Bacteria</taxon>
        <taxon>Bacillati</taxon>
        <taxon>Bacillota</taxon>
        <taxon>Bacilli</taxon>
        <taxon>Bacillales</taxon>
        <taxon>Paenibacillaceae</taxon>
        <taxon>Brevibacillus</taxon>
    </lineage>
</organism>
<dbReference type="AlphaFoldDB" id="A0A4Y3PN44"/>
<evidence type="ECO:0000256" key="1">
    <source>
        <dbReference type="SAM" id="SignalP"/>
    </source>
</evidence>
<comment type="caution">
    <text evidence="3">The sequence shown here is derived from an EMBL/GenBank/DDBJ whole genome shotgun (WGS) entry which is preliminary data.</text>
</comment>
<keyword evidence="4" id="KW-1185">Reference proteome</keyword>